<sequence>MLCWTAAGVDNPNVREYVPDDGRHADVLAEHGVTVLDSFVMQQNSAAQSI</sequence>
<protein>
    <submittedName>
        <fullName evidence="1">Uncharacterized protein</fullName>
    </submittedName>
</protein>
<dbReference type="EMBL" id="BJMM01000012">
    <property type="protein sequence ID" value="GEB50422.1"/>
    <property type="molecule type" value="Genomic_DNA"/>
</dbReference>
<dbReference type="Proteomes" id="UP000319210">
    <property type="component" value="Unassembled WGS sequence"/>
</dbReference>
<gene>
    <name evidence="1" type="ORF">SCA03_29730</name>
</gene>
<comment type="caution">
    <text evidence="1">The sequence shown here is derived from an EMBL/GenBank/DDBJ whole genome shotgun (WGS) entry which is preliminary data.</text>
</comment>
<evidence type="ECO:0000313" key="1">
    <source>
        <dbReference type="EMBL" id="GEB50422.1"/>
    </source>
</evidence>
<keyword evidence="2" id="KW-1185">Reference proteome</keyword>
<name>A0A4Y3QZ11_STRCI</name>
<proteinExistence type="predicted"/>
<dbReference type="AlphaFoldDB" id="A0A4Y3QZ11"/>
<accession>A0A4Y3QZ11</accession>
<evidence type="ECO:0000313" key="2">
    <source>
        <dbReference type="Proteomes" id="UP000319210"/>
    </source>
</evidence>
<organism evidence="1 2">
    <name type="scientific">Streptomyces cacaoi</name>
    <dbReference type="NCBI Taxonomy" id="1898"/>
    <lineage>
        <taxon>Bacteria</taxon>
        <taxon>Bacillati</taxon>
        <taxon>Actinomycetota</taxon>
        <taxon>Actinomycetes</taxon>
        <taxon>Kitasatosporales</taxon>
        <taxon>Streptomycetaceae</taxon>
        <taxon>Streptomyces</taxon>
    </lineage>
</organism>
<reference evidence="1 2" key="1">
    <citation type="submission" date="2019-06" db="EMBL/GenBank/DDBJ databases">
        <title>Whole genome shotgun sequence of Streptomyces cacaoi subsp. cacaoi NBRC 12748.</title>
        <authorList>
            <person name="Hosoyama A."/>
            <person name="Uohara A."/>
            <person name="Ohji S."/>
            <person name="Ichikawa N."/>
        </authorList>
    </citation>
    <scope>NUCLEOTIDE SEQUENCE [LARGE SCALE GENOMIC DNA]</scope>
    <source>
        <strain evidence="1 2">NBRC 12748</strain>
    </source>
</reference>